<dbReference type="InterPro" id="IPR001173">
    <property type="entry name" value="Glyco_trans_2-like"/>
</dbReference>
<dbReference type="PANTHER" id="PTHR15046:SF3">
    <property type="entry name" value="BETA-1,4 N-ACETYLGALACTOSAMINYLTRANSFERASE 2-LIKE"/>
    <property type="match status" value="1"/>
</dbReference>
<dbReference type="InterPro" id="IPR029044">
    <property type="entry name" value="Nucleotide-diphossugar_trans"/>
</dbReference>
<evidence type="ECO:0000259" key="2">
    <source>
        <dbReference type="Pfam" id="PF00535"/>
    </source>
</evidence>
<dbReference type="Pfam" id="PF00535">
    <property type="entry name" value="Glycos_transf_2"/>
    <property type="match status" value="1"/>
</dbReference>
<dbReference type="EMBL" id="OU015566">
    <property type="protein sequence ID" value="CAG5103038.1"/>
    <property type="molecule type" value="Genomic_DNA"/>
</dbReference>
<sequence>MNRYLSSFIFGALTYQIFLLFFKTIIFGDQNLTRKQVRESISCNKRVRREGRNEDDDKNKYTKISDSFVYYEEKDFSERALKRTRVTQFFTSLSQGHDYVEKSYLPNPLYASQNSCKCDKFKELFGEPFDFNEIFKNESFVEENEIRKQQFEQYKNFNLHEQMAYPLLKRGPFNPIEIPSFGIHMEHLEALNLPIQIHLPKDEKIKIDLQCSYCQFGIVKNNFFKDFTEKNFNFLSRNFLKMQFWDKMQYQPRSYPRDIVRTVEETNELLKIINYYVTLFDARRLRDIVTVKITRTASGEEFEAKFPVDIHRPEMPILSVRDGDSFAERVTIVTKTFMRYDCLRRLLDSIAKFYPGVEVIVADDTHPENYERISQEKYPFVKQHRMPAESGFFAGRALAISQVTTEFFITVDDDFVLTEKTRLEDLLETIEESGYDIVGGEVYNDSGEISDIPFWSKYGRFDISSSDDGFCYYRGDYGSEEGIKMPGFPNCRARDIIKNYFIARTSTAGTIRMDPHFARTGHKEFFLDAFGHLRIAACELAPVLHDPNGCQGRSDEYKAFRFQHKRNETKEEFELESNRLWYHRNYFKCYQEHFPTTF</sequence>
<dbReference type="PANTHER" id="PTHR15046">
    <property type="entry name" value="GLYCO_TRANS_2-LIKE DOMAIN-CONTAINING PROTEIN"/>
    <property type="match status" value="1"/>
</dbReference>
<protein>
    <submittedName>
        <fullName evidence="3">Oidioi.mRNA.OKI2018_I69.chr1.g584.t1.cds</fullName>
    </submittedName>
</protein>
<reference evidence="3 4" key="1">
    <citation type="submission" date="2021-04" db="EMBL/GenBank/DDBJ databases">
        <authorList>
            <person name="Bliznina A."/>
        </authorList>
    </citation>
    <scope>NUCLEOTIDE SEQUENCE [LARGE SCALE GENOMIC DNA]</scope>
</reference>
<keyword evidence="1" id="KW-1133">Transmembrane helix</keyword>
<name>A0ABN7SPJ0_OIKDI</name>
<evidence type="ECO:0000313" key="3">
    <source>
        <dbReference type="EMBL" id="CAG5103038.1"/>
    </source>
</evidence>
<dbReference type="Proteomes" id="UP001158576">
    <property type="component" value="Chromosome 1"/>
</dbReference>
<dbReference type="CDD" id="cd00761">
    <property type="entry name" value="Glyco_tranf_GTA_type"/>
    <property type="match status" value="1"/>
</dbReference>
<gene>
    <name evidence="3" type="ORF">OKIOD_LOCUS9349</name>
</gene>
<keyword evidence="4" id="KW-1185">Reference proteome</keyword>
<organism evidence="3 4">
    <name type="scientific">Oikopleura dioica</name>
    <name type="common">Tunicate</name>
    <dbReference type="NCBI Taxonomy" id="34765"/>
    <lineage>
        <taxon>Eukaryota</taxon>
        <taxon>Metazoa</taxon>
        <taxon>Chordata</taxon>
        <taxon>Tunicata</taxon>
        <taxon>Appendicularia</taxon>
        <taxon>Copelata</taxon>
        <taxon>Oikopleuridae</taxon>
        <taxon>Oikopleura</taxon>
    </lineage>
</organism>
<proteinExistence type="predicted"/>
<dbReference type="SUPFAM" id="SSF53448">
    <property type="entry name" value="Nucleotide-diphospho-sugar transferases"/>
    <property type="match status" value="1"/>
</dbReference>
<evidence type="ECO:0000313" key="4">
    <source>
        <dbReference type="Proteomes" id="UP001158576"/>
    </source>
</evidence>
<keyword evidence="1" id="KW-0472">Membrane</keyword>
<evidence type="ECO:0000256" key="1">
    <source>
        <dbReference type="SAM" id="Phobius"/>
    </source>
</evidence>
<keyword evidence="1" id="KW-0812">Transmembrane</keyword>
<feature type="domain" description="Glycosyltransferase 2-like" evidence="2">
    <location>
        <begin position="331"/>
        <end position="453"/>
    </location>
</feature>
<feature type="transmembrane region" description="Helical" evidence="1">
    <location>
        <begin position="7"/>
        <end position="28"/>
    </location>
</feature>
<accession>A0ABN7SPJ0</accession>
<dbReference type="Gene3D" id="3.90.550.10">
    <property type="entry name" value="Spore Coat Polysaccharide Biosynthesis Protein SpsA, Chain A"/>
    <property type="match status" value="1"/>
</dbReference>